<keyword evidence="6" id="KW-0507">mRNA processing</keyword>
<name>A0ABQ5KQP9_9EUKA</name>
<organism evidence="14 15">
    <name type="scientific">Aduncisulcus paluster</name>
    <dbReference type="NCBI Taxonomy" id="2918883"/>
    <lineage>
        <taxon>Eukaryota</taxon>
        <taxon>Metamonada</taxon>
        <taxon>Carpediemonas-like organisms</taxon>
        <taxon>Aduncisulcus</taxon>
    </lineage>
</organism>
<evidence type="ECO:0000256" key="8">
    <source>
        <dbReference type="ARBA" id="ARBA00022728"/>
    </source>
</evidence>
<evidence type="ECO:0000256" key="6">
    <source>
        <dbReference type="ARBA" id="ARBA00022664"/>
    </source>
</evidence>
<keyword evidence="5" id="KW-0698">rRNA processing</keyword>
<evidence type="ECO:0000256" key="4">
    <source>
        <dbReference type="ARBA" id="ARBA00022490"/>
    </source>
</evidence>
<gene>
    <name evidence="14" type="ORF">ADUPG1_008093</name>
</gene>
<evidence type="ECO:0000256" key="10">
    <source>
        <dbReference type="ARBA" id="ARBA00023187"/>
    </source>
</evidence>
<evidence type="ECO:0000256" key="5">
    <source>
        <dbReference type="ARBA" id="ARBA00022552"/>
    </source>
</evidence>
<protein>
    <recommendedName>
        <fullName evidence="13">Sm domain-containing protein</fullName>
    </recommendedName>
</protein>
<evidence type="ECO:0000256" key="7">
    <source>
        <dbReference type="ARBA" id="ARBA00022694"/>
    </source>
</evidence>
<keyword evidence="8" id="KW-0747">Spliceosome</keyword>
<feature type="domain" description="Sm" evidence="13">
    <location>
        <begin position="28"/>
        <end position="101"/>
    </location>
</feature>
<keyword evidence="7" id="KW-0819">tRNA processing</keyword>
<dbReference type="PROSITE" id="PS52002">
    <property type="entry name" value="SM"/>
    <property type="match status" value="1"/>
</dbReference>
<dbReference type="PANTHER" id="PTHR11021:SF1">
    <property type="entry name" value="U6 SNRNA-ASSOCIATED SM-LIKE PROTEIN LSM6"/>
    <property type="match status" value="1"/>
</dbReference>
<dbReference type="SMART" id="SM00651">
    <property type="entry name" value="Sm"/>
    <property type="match status" value="1"/>
</dbReference>
<dbReference type="InterPro" id="IPR047575">
    <property type="entry name" value="Sm"/>
</dbReference>
<dbReference type="InterPro" id="IPR016487">
    <property type="entry name" value="Lsm6/sSmF"/>
</dbReference>
<keyword evidence="12" id="KW-0687">Ribonucleoprotein</keyword>
<keyword evidence="11" id="KW-0539">Nucleus</keyword>
<accession>A0ABQ5KQP9</accession>
<evidence type="ECO:0000256" key="1">
    <source>
        <dbReference type="ARBA" id="ARBA00004123"/>
    </source>
</evidence>
<evidence type="ECO:0000256" key="2">
    <source>
        <dbReference type="ARBA" id="ARBA00004496"/>
    </source>
</evidence>
<dbReference type="SUPFAM" id="SSF50182">
    <property type="entry name" value="Sm-like ribonucleoproteins"/>
    <property type="match status" value="1"/>
</dbReference>
<evidence type="ECO:0000256" key="9">
    <source>
        <dbReference type="ARBA" id="ARBA00022884"/>
    </source>
</evidence>
<dbReference type="Pfam" id="PF01423">
    <property type="entry name" value="LSM"/>
    <property type="match status" value="1"/>
</dbReference>
<comment type="similarity">
    <text evidence="3">Belongs to the snRNP Sm proteins family. SmF/LSm6 subfamily.</text>
</comment>
<dbReference type="EMBL" id="BQXS01010871">
    <property type="protein sequence ID" value="GKT34807.1"/>
    <property type="molecule type" value="Genomic_DNA"/>
</dbReference>
<evidence type="ECO:0000313" key="14">
    <source>
        <dbReference type="EMBL" id="GKT34807.1"/>
    </source>
</evidence>
<dbReference type="Gene3D" id="2.30.30.100">
    <property type="match status" value="1"/>
</dbReference>
<dbReference type="InterPro" id="IPR010920">
    <property type="entry name" value="LSM_dom_sf"/>
</dbReference>
<evidence type="ECO:0000256" key="3">
    <source>
        <dbReference type="ARBA" id="ARBA00007927"/>
    </source>
</evidence>
<evidence type="ECO:0000256" key="11">
    <source>
        <dbReference type="ARBA" id="ARBA00023242"/>
    </source>
</evidence>
<sequence>MSLKTFSALEEDKDDDILTKEEEERIAPISAFITSLVGKQVKVRLQDNSLYIGNFICVDGKMNIVLDKAEFYDAETNQNEVFSTVFVRGSTISYIEELVSEDPIDFTLPQTGL</sequence>
<comment type="caution">
    <text evidence="14">The sequence shown here is derived from an EMBL/GenBank/DDBJ whole genome shotgun (WGS) entry which is preliminary data.</text>
</comment>
<evidence type="ECO:0000259" key="13">
    <source>
        <dbReference type="PROSITE" id="PS52002"/>
    </source>
</evidence>
<keyword evidence="15" id="KW-1185">Reference proteome</keyword>
<keyword evidence="10" id="KW-0508">mRNA splicing</keyword>
<evidence type="ECO:0000256" key="12">
    <source>
        <dbReference type="ARBA" id="ARBA00023274"/>
    </source>
</evidence>
<keyword evidence="4" id="KW-0963">Cytoplasm</keyword>
<comment type="subcellular location">
    <subcellularLocation>
        <location evidence="2">Cytoplasm</location>
    </subcellularLocation>
    <subcellularLocation>
        <location evidence="1">Nucleus</location>
    </subcellularLocation>
</comment>
<dbReference type="PANTHER" id="PTHR11021">
    <property type="entry name" value="SMALL NUCLEAR RIBONUCLEOPROTEIN F SNRNP-F"/>
    <property type="match status" value="1"/>
</dbReference>
<proteinExistence type="inferred from homology"/>
<reference evidence="14" key="1">
    <citation type="submission" date="2022-03" db="EMBL/GenBank/DDBJ databases">
        <title>Draft genome sequence of Aduncisulcus paluster, a free-living microaerophilic Fornicata.</title>
        <authorList>
            <person name="Yuyama I."/>
            <person name="Kume K."/>
            <person name="Tamura T."/>
            <person name="Inagaki Y."/>
            <person name="Hashimoto T."/>
        </authorList>
    </citation>
    <scope>NUCLEOTIDE SEQUENCE</scope>
    <source>
        <strain evidence="14">NY0171</strain>
    </source>
</reference>
<evidence type="ECO:0000313" key="15">
    <source>
        <dbReference type="Proteomes" id="UP001057375"/>
    </source>
</evidence>
<keyword evidence="9" id="KW-0694">RNA-binding</keyword>
<dbReference type="Proteomes" id="UP001057375">
    <property type="component" value="Unassembled WGS sequence"/>
</dbReference>
<dbReference type="InterPro" id="IPR001163">
    <property type="entry name" value="Sm_dom_euk/arc"/>
</dbReference>